<name>A0ACA9QGI4_9GLOM</name>
<accession>A0ACA9QGI4</accession>
<gene>
    <name evidence="1" type="ORF">SPELUC_LOCUS14206</name>
</gene>
<dbReference type="Proteomes" id="UP000789366">
    <property type="component" value="Unassembled WGS sequence"/>
</dbReference>
<evidence type="ECO:0000313" key="1">
    <source>
        <dbReference type="EMBL" id="CAG8747073.1"/>
    </source>
</evidence>
<feature type="non-terminal residue" evidence="1">
    <location>
        <position position="126"/>
    </location>
</feature>
<protein>
    <submittedName>
        <fullName evidence="1">1381_t:CDS:1</fullName>
    </submittedName>
</protein>
<sequence>MPSCFKKPALLSLKTMFETIEDNEEIIKASINLIWKAADGKVVSITFNDPILSAKIALENGISTIIKLDVPKAILLNEDNYKKLRAELAGKSSITIDEEIEEFDDDIQANANRIGSNDAKTAQQEG</sequence>
<organism evidence="1 2">
    <name type="scientific">Cetraspora pellucida</name>
    <dbReference type="NCBI Taxonomy" id="1433469"/>
    <lineage>
        <taxon>Eukaryota</taxon>
        <taxon>Fungi</taxon>
        <taxon>Fungi incertae sedis</taxon>
        <taxon>Mucoromycota</taxon>
        <taxon>Glomeromycotina</taxon>
        <taxon>Glomeromycetes</taxon>
        <taxon>Diversisporales</taxon>
        <taxon>Gigasporaceae</taxon>
        <taxon>Cetraspora</taxon>
    </lineage>
</organism>
<proteinExistence type="predicted"/>
<dbReference type="EMBL" id="CAJVPW010040861">
    <property type="protein sequence ID" value="CAG8747073.1"/>
    <property type="molecule type" value="Genomic_DNA"/>
</dbReference>
<evidence type="ECO:0000313" key="2">
    <source>
        <dbReference type="Proteomes" id="UP000789366"/>
    </source>
</evidence>
<keyword evidence="2" id="KW-1185">Reference proteome</keyword>
<comment type="caution">
    <text evidence="1">The sequence shown here is derived from an EMBL/GenBank/DDBJ whole genome shotgun (WGS) entry which is preliminary data.</text>
</comment>
<reference evidence="1" key="1">
    <citation type="submission" date="2021-06" db="EMBL/GenBank/DDBJ databases">
        <authorList>
            <person name="Kallberg Y."/>
            <person name="Tangrot J."/>
            <person name="Rosling A."/>
        </authorList>
    </citation>
    <scope>NUCLEOTIDE SEQUENCE</scope>
    <source>
        <strain evidence="1">28 12/20/2015</strain>
    </source>
</reference>